<protein>
    <submittedName>
        <fullName evidence="2">Translation initiation factor IF-2, N-terminal region</fullName>
    </submittedName>
</protein>
<keyword evidence="2" id="KW-0396">Initiation factor</keyword>
<dbReference type="Gene3D" id="1.10.10.2480">
    <property type="match status" value="1"/>
</dbReference>
<name>A0A444J627_9BACT</name>
<gene>
    <name evidence="2" type="ORF">VU00_13451</name>
</gene>
<proteinExistence type="predicted"/>
<comment type="caution">
    <text evidence="2">The sequence shown here is derived from an EMBL/GenBank/DDBJ whole genome shotgun (WGS) entry which is preliminary data.</text>
</comment>
<feature type="domain" description="Translation initiation factor IF-2 N-terminal" evidence="1">
    <location>
        <begin position="1"/>
        <end position="49"/>
    </location>
</feature>
<accession>A0A444J627</accession>
<evidence type="ECO:0000313" key="2">
    <source>
        <dbReference type="EMBL" id="RWX48545.1"/>
    </source>
</evidence>
<evidence type="ECO:0000313" key="3">
    <source>
        <dbReference type="Proteomes" id="UP000287615"/>
    </source>
</evidence>
<dbReference type="GO" id="GO:0003743">
    <property type="term" value="F:translation initiation factor activity"/>
    <property type="evidence" value="ECO:0007669"/>
    <property type="project" value="UniProtKB-KW"/>
</dbReference>
<keyword evidence="2" id="KW-0648">Protein biosynthesis</keyword>
<reference evidence="2 3" key="1">
    <citation type="submission" date="2017-01" db="EMBL/GenBank/DDBJ databases">
        <title>The cable genome- insights into the physiology and evolution of filamentous bacteria capable of sulfide oxidation via long distance electron transfer.</title>
        <authorList>
            <person name="Schreiber L."/>
            <person name="Bjerg J.T."/>
            <person name="Boggild A."/>
            <person name="Van De Vossenberg J."/>
            <person name="Meysman F."/>
            <person name="Nielsen L.P."/>
            <person name="Schramm A."/>
            <person name="Kjeldsen K.U."/>
        </authorList>
    </citation>
    <scope>NUCLEOTIDE SEQUENCE [LARGE SCALE GENOMIC DNA]</scope>
    <source>
        <strain evidence="2">A3</strain>
    </source>
</reference>
<dbReference type="InterPro" id="IPR006847">
    <property type="entry name" value="IF2_N"/>
</dbReference>
<feature type="non-terminal residue" evidence="2">
    <location>
        <position position="76"/>
    </location>
</feature>
<dbReference type="AlphaFoldDB" id="A0A444J627"/>
<sequence>MSRVRIYELAKEAGLKSKELADKLIDMGYPVKSLSSTVDDDMAADIRRKVLGKATAEVTEKPIGMKKQKAVIQKKP</sequence>
<evidence type="ECO:0000259" key="1">
    <source>
        <dbReference type="Pfam" id="PF04760"/>
    </source>
</evidence>
<dbReference type="EMBL" id="MTKR01000345">
    <property type="protein sequence ID" value="RWX48545.1"/>
    <property type="molecule type" value="Genomic_DNA"/>
</dbReference>
<organism evidence="2 3">
    <name type="scientific">Candidatus Electrothrix marina</name>
    <dbReference type="NCBI Taxonomy" id="1859130"/>
    <lineage>
        <taxon>Bacteria</taxon>
        <taxon>Pseudomonadati</taxon>
        <taxon>Thermodesulfobacteriota</taxon>
        <taxon>Desulfobulbia</taxon>
        <taxon>Desulfobulbales</taxon>
        <taxon>Desulfobulbaceae</taxon>
        <taxon>Candidatus Electrothrix</taxon>
    </lineage>
</organism>
<dbReference type="Proteomes" id="UP000287615">
    <property type="component" value="Unassembled WGS sequence"/>
</dbReference>
<dbReference type="Pfam" id="PF04760">
    <property type="entry name" value="IF2_N"/>
    <property type="match status" value="1"/>
</dbReference>